<feature type="domain" description="C2H2-type" evidence="6">
    <location>
        <begin position="104"/>
        <end position="131"/>
    </location>
</feature>
<dbReference type="Pfam" id="PF00096">
    <property type="entry name" value="zf-C2H2"/>
    <property type="match status" value="5"/>
</dbReference>
<evidence type="ECO:0000256" key="5">
    <source>
        <dbReference type="PROSITE-ProRule" id="PRU00042"/>
    </source>
</evidence>
<reference evidence="7 8" key="1">
    <citation type="submission" date="2024-04" db="EMBL/GenBank/DDBJ databases">
        <authorList>
            <person name="Rising A."/>
            <person name="Reimegard J."/>
            <person name="Sonavane S."/>
            <person name="Akerstrom W."/>
            <person name="Nylinder S."/>
            <person name="Hedman E."/>
            <person name="Kallberg Y."/>
        </authorList>
    </citation>
    <scope>NUCLEOTIDE SEQUENCE [LARGE SCALE GENOMIC DNA]</scope>
</reference>
<comment type="caution">
    <text evidence="7">The sequence shown here is derived from an EMBL/GenBank/DDBJ whole genome shotgun (WGS) entry which is preliminary data.</text>
</comment>
<gene>
    <name evidence="7" type="ORF">LARSCL_LOCUS21972</name>
</gene>
<name>A0AAV2BXI8_9ARAC</name>
<proteinExistence type="predicted"/>
<evidence type="ECO:0000256" key="4">
    <source>
        <dbReference type="ARBA" id="ARBA00022833"/>
    </source>
</evidence>
<dbReference type="PANTHER" id="PTHR24379">
    <property type="entry name" value="KRAB AND ZINC FINGER DOMAIN-CONTAINING"/>
    <property type="match status" value="1"/>
</dbReference>
<dbReference type="EMBL" id="CAXIEN010000560">
    <property type="protein sequence ID" value="CAL1300486.1"/>
    <property type="molecule type" value="Genomic_DNA"/>
</dbReference>
<dbReference type="Pfam" id="PF13912">
    <property type="entry name" value="zf-C2H2_6"/>
    <property type="match status" value="1"/>
</dbReference>
<feature type="domain" description="C2H2-type" evidence="6">
    <location>
        <begin position="77"/>
        <end position="105"/>
    </location>
</feature>
<keyword evidence="3 5" id="KW-0863">Zinc-finger</keyword>
<dbReference type="GO" id="GO:0005634">
    <property type="term" value="C:nucleus"/>
    <property type="evidence" value="ECO:0007669"/>
    <property type="project" value="UniProtKB-ARBA"/>
</dbReference>
<feature type="domain" description="C2H2-type" evidence="6">
    <location>
        <begin position="50"/>
        <end position="77"/>
    </location>
</feature>
<dbReference type="Gene3D" id="3.30.160.60">
    <property type="entry name" value="Classic Zinc Finger"/>
    <property type="match status" value="6"/>
</dbReference>
<evidence type="ECO:0000256" key="2">
    <source>
        <dbReference type="ARBA" id="ARBA00022737"/>
    </source>
</evidence>
<evidence type="ECO:0000313" key="8">
    <source>
        <dbReference type="Proteomes" id="UP001497382"/>
    </source>
</evidence>
<evidence type="ECO:0000256" key="3">
    <source>
        <dbReference type="ARBA" id="ARBA00022771"/>
    </source>
</evidence>
<dbReference type="FunFam" id="3.30.160.60:FF:000446">
    <property type="entry name" value="Zinc finger protein"/>
    <property type="match status" value="2"/>
</dbReference>
<dbReference type="PROSITE" id="PS50157">
    <property type="entry name" value="ZINC_FINGER_C2H2_2"/>
    <property type="match status" value="7"/>
</dbReference>
<dbReference type="GO" id="GO:0008270">
    <property type="term" value="F:zinc ion binding"/>
    <property type="evidence" value="ECO:0007669"/>
    <property type="project" value="UniProtKB-KW"/>
</dbReference>
<feature type="domain" description="C2H2-type" evidence="6">
    <location>
        <begin position="160"/>
        <end position="182"/>
    </location>
</feature>
<dbReference type="PROSITE" id="PS00028">
    <property type="entry name" value="ZINC_FINGER_C2H2_1"/>
    <property type="match status" value="7"/>
</dbReference>
<feature type="domain" description="C2H2-type" evidence="6">
    <location>
        <begin position="132"/>
        <end position="159"/>
    </location>
</feature>
<sequence length="224" mass="26359">MGIPNTSHAIVSEQNFKCKGKYTCSTCKKRFKAKKSLEEHEHIHSGEKPHKCDKCSKSFSFYGNFVRHALIHAKPSFECEICDKKFRTKENLKRHKLSNHSNSFKCEICERKLSTKLNLQHHYLTHTGEKPFTCEFCNKRFARKCVLIQHEQTHTGEKPYKCNKCSRSFGFHGNFVRHALTHKEPSFECEFCNKKLRTKDSLKKHKLSNHSNKKVRKIFQKKVL</sequence>
<dbReference type="AlphaFoldDB" id="A0AAV2BXI8"/>
<dbReference type="InterPro" id="IPR036236">
    <property type="entry name" value="Znf_C2H2_sf"/>
</dbReference>
<evidence type="ECO:0000259" key="6">
    <source>
        <dbReference type="PROSITE" id="PS50157"/>
    </source>
</evidence>
<dbReference type="PANTHER" id="PTHR24379:SF121">
    <property type="entry name" value="C2H2-TYPE DOMAIN-CONTAINING PROTEIN"/>
    <property type="match status" value="1"/>
</dbReference>
<evidence type="ECO:0000313" key="7">
    <source>
        <dbReference type="EMBL" id="CAL1300486.1"/>
    </source>
</evidence>
<dbReference type="SMART" id="SM00355">
    <property type="entry name" value="ZnF_C2H2"/>
    <property type="match status" value="7"/>
</dbReference>
<keyword evidence="4" id="KW-0862">Zinc</keyword>
<dbReference type="Pfam" id="PF12874">
    <property type="entry name" value="zf-met"/>
    <property type="match status" value="1"/>
</dbReference>
<dbReference type="Proteomes" id="UP001497382">
    <property type="component" value="Unassembled WGS sequence"/>
</dbReference>
<dbReference type="FunFam" id="3.30.160.60:FF:000624">
    <property type="entry name" value="zinc finger protein 697"/>
    <property type="match status" value="1"/>
</dbReference>
<protein>
    <recommendedName>
        <fullName evidence="6">C2H2-type domain-containing protein</fullName>
    </recommendedName>
</protein>
<keyword evidence="1" id="KW-0479">Metal-binding</keyword>
<accession>A0AAV2BXI8</accession>
<organism evidence="7 8">
    <name type="scientific">Larinioides sclopetarius</name>
    <dbReference type="NCBI Taxonomy" id="280406"/>
    <lineage>
        <taxon>Eukaryota</taxon>
        <taxon>Metazoa</taxon>
        <taxon>Ecdysozoa</taxon>
        <taxon>Arthropoda</taxon>
        <taxon>Chelicerata</taxon>
        <taxon>Arachnida</taxon>
        <taxon>Araneae</taxon>
        <taxon>Araneomorphae</taxon>
        <taxon>Entelegynae</taxon>
        <taxon>Araneoidea</taxon>
        <taxon>Araneidae</taxon>
        <taxon>Larinioides</taxon>
    </lineage>
</organism>
<feature type="domain" description="C2H2-type" evidence="6">
    <location>
        <begin position="22"/>
        <end position="49"/>
    </location>
</feature>
<feature type="domain" description="C2H2-type" evidence="6">
    <location>
        <begin position="187"/>
        <end position="215"/>
    </location>
</feature>
<dbReference type="SUPFAM" id="SSF57667">
    <property type="entry name" value="beta-beta-alpha zinc fingers"/>
    <property type="match status" value="4"/>
</dbReference>
<keyword evidence="2" id="KW-0677">Repeat</keyword>
<keyword evidence="8" id="KW-1185">Reference proteome</keyword>
<dbReference type="InterPro" id="IPR013087">
    <property type="entry name" value="Znf_C2H2_type"/>
</dbReference>
<evidence type="ECO:0000256" key="1">
    <source>
        <dbReference type="ARBA" id="ARBA00022723"/>
    </source>
</evidence>
<dbReference type="FunFam" id="3.30.160.60:FF:000417">
    <property type="entry name" value="Zinc finger protein"/>
    <property type="match status" value="1"/>
</dbReference>